<feature type="transmembrane region" description="Helical" evidence="2">
    <location>
        <begin position="246"/>
        <end position="265"/>
    </location>
</feature>
<gene>
    <name evidence="3" type="ORF">K504DRAFT_486809</name>
</gene>
<name>A0A6G1KR59_9PLEO</name>
<feature type="region of interest" description="Disordered" evidence="1">
    <location>
        <begin position="1"/>
        <end position="40"/>
    </location>
</feature>
<feature type="transmembrane region" description="Helical" evidence="2">
    <location>
        <begin position="78"/>
        <end position="100"/>
    </location>
</feature>
<organism evidence="3 4">
    <name type="scientific">Pleomassaria siparia CBS 279.74</name>
    <dbReference type="NCBI Taxonomy" id="1314801"/>
    <lineage>
        <taxon>Eukaryota</taxon>
        <taxon>Fungi</taxon>
        <taxon>Dikarya</taxon>
        <taxon>Ascomycota</taxon>
        <taxon>Pezizomycotina</taxon>
        <taxon>Dothideomycetes</taxon>
        <taxon>Pleosporomycetidae</taxon>
        <taxon>Pleosporales</taxon>
        <taxon>Pleomassariaceae</taxon>
        <taxon>Pleomassaria</taxon>
    </lineage>
</organism>
<keyword evidence="2" id="KW-0812">Transmembrane</keyword>
<evidence type="ECO:0000256" key="2">
    <source>
        <dbReference type="SAM" id="Phobius"/>
    </source>
</evidence>
<proteinExistence type="predicted"/>
<dbReference type="Proteomes" id="UP000799428">
    <property type="component" value="Unassembled WGS sequence"/>
</dbReference>
<protein>
    <submittedName>
        <fullName evidence="3">Uncharacterized protein</fullName>
    </submittedName>
</protein>
<reference evidence="3" key="1">
    <citation type="journal article" date="2020" name="Stud. Mycol.">
        <title>101 Dothideomycetes genomes: a test case for predicting lifestyles and emergence of pathogens.</title>
        <authorList>
            <person name="Haridas S."/>
            <person name="Albert R."/>
            <person name="Binder M."/>
            <person name="Bloem J."/>
            <person name="Labutti K."/>
            <person name="Salamov A."/>
            <person name="Andreopoulos B."/>
            <person name="Baker S."/>
            <person name="Barry K."/>
            <person name="Bills G."/>
            <person name="Bluhm B."/>
            <person name="Cannon C."/>
            <person name="Castanera R."/>
            <person name="Culley D."/>
            <person name="Daum C."/>
            <person name="Ezra D."/>
            <person name="Gonzalez J."/>
            <person name="Henrissat B."/>
            <person name="Kuo A."/>
            <person name="Liang C."/>
            <person name="Lipzen A."/>
            <person name="Lutzoni F."/>
            <person name="Magnuson J."/>
            <person name="Mondo S."/>
            <person name="Nolan M."/>
            <person name="Ohm R."/>
            <person name="Pangilinan J."/>
            <person name="Park H.-J."/>
            <person name="Ramirez L."/>
            <person name="Alfaro M."/>
            <person name="Sun H."/>
            <person name="Tritt A."/>
            <person name="Yoshinaga Y."/>
            <person name="Zwiers L.-H."/>
            <person name="Turgeon B."/>
            <person name="Goodwin S."/>
            <person name="Spatafora J."/>
            <person name="Crous P."/>
            <person name="Grigoriev I."/>
        </authorList>
    </citation>
    <scope>NUCLEOTIDE SEQUENCE</scope>
    <source>
        <strain evidence="3">CBS 279.74</strain>
    </source>
</reference>
<evidence type="ECO:0000313" key="4">
    <source>
        <dbReference type="Proteomes" id="UP000799428"/>
    </source>
</evidence>
<dbReference type="AlphaFoldDB" id="A0A6G1KR59"/>
<keyword evidence="2" id="KW-1133">Transmembrane helix</keyword>
<keyword evidence="2" id="KW-0472">Membrane</keyword>
<feature type="compositionally biased region" description="Basic and acidic residues" evidence="1">
    <location>
        <begin position="20"/>
        <end position="36"/>
    </location>
</feature>
<sequence>MTKSERVAATNPEWRGLATDTDRHTHTQRERERDTHVGLQHDTASSSCAVDTLAQTCRRGQKGFCYLPYPFTTTWTTATTATTATIATVVTIVTIVLWLIGDLRGVCMGYYYGHARGIIHGGIHSVTLAVGAELQTTSIGVDMVSEVPFRPNQGLGRFLSLSLSLSLSRSSYPTLPYPTLPYIILPPSLDPLNTTASQRIRNRISRPVQALDKDVQVGREKKTWDHHPPVTCQPSCTGCRRRRRQFIIHVFSMVIHIFHSMARAYPPIHSKVHSPRVTTTYILPLSSKMDASE</sequence>
<dbReference type="EMBL" id="MU005764">
    <property type="protein sequence ID" value="KAF2715045.1"/>
    <property type="molecule type" value="Genomic_DNA"/>
</dbReference>
<keyword evidence="4" id="KW-1185">Reference proteome</keyword>
<accession>A0A6G1KR59</accession>
<evidence type="ECO:0000256" key="1">
    <source>
        <dbReference type="SAM" id="MobiDB-lite"/>
    </source>
</evidence>
<evidence type="ECO:0000313" key="3">
    <source>
        <dbReference type="EMBL" id="KAF2715045.1"/>
    </source>
</evidence>